<reference evidence="1 2" key="1">
    <citation type="submission" date="2019-03" db="EMBL/GenBank/DDBJ databases">
        <title>Draft genome sequences of novel Actinobacteria.</title>
        <authorList>
            <person name="Sahin N."/>
            <person name="Ay H."/>
            <person name="Saygin H."/>
        </authorList>
    </citation>
    <scope>NUCLEOTIDE SEQUENCE [LARGE SCALE GENOMIC DNA]</scope>
    <source>
        <strain evidence="1 2">16K309</strain>
    </source>
</reference>
<dbReference type="OrthoDB" id="4467390at2"/>
<dbReference type="AlphaFoldDB" id="A0A4R4W072"/>
<evidence type="ECO:0000313" key="2">
    <source>
        <dbReference type="Proteomes" id="UP000295674"/>
    </source>
</evidence>
<keyword evidence="2" id="KW-1185">Reference proteome</keyword>
<comment type="caution">
    <text evidence="1">The sequence shown here is derived from an EMBL/GenBank/DDBJ whole genome shotgun (WGS) entry which is preliminary data.</text>
</comment>
<evidence type="ECO:0000313" key="1">
    <source>
        <dbReference type="EMBL" id="TDD10107.1"/>
    </source>
</evidence>
<name>A0A4R4W072_9PSEU</name>
<protein>
    <submittedName>
        <fullName evidence="1">Uncharacterized protein</fullName>
    </submittedName>
</protein>
<dbReference type="RefSeq" id="WP_132672206.1">
    <property type="nucleotide sequence ID" value="NZ_SMKS01000002.1"/>
</dbReference>
<dbReference type="Proteomes" id="UP000295674">
    <property type="component" value="Unassembled WGS sequence"/>
</dbReference>
<organism evidence="1 2">
    <name type="scientific">Saccharopolyspora terrae</name>
    <dbReference type="NCBI Taxonomy" id="2530384"/>
    <lineage>
        <taxon>Bacteria</taxon>
        <taxon>Bacillati</taxon>
        <taxon>Actinomycetota</taxon>
        <taxon>Actinomycetes</taxon>
        <taxon>Pseudonocardiales</taxon>
        <taxon>Pseudonocardiaceae</taxon>
        <taxon>Saccharopolyspora</taxon>
    </lineage>
</organism>
<sequence length="128" mass="14355">MRTAPAESLRFGERYAHLRDRRLAAVLIREDATEDREELSALERISCHVHRRWAHECISSPTHVIAVTGHRWCRPCEAEATVAVDELTGDVSVACTRCGQSPATPATRQILRTCRASLAAAIENRRPR</sequence>
<gene>
    <name evidence="1" type="ORF">E1181_02410</name>
</gene>
<proteinExistence type="predicted"/>
<dbReference type="EMBL" id="SMKS01000002">
    <property type="protein sequence ID" value="TDD10107.1"/>
    <property type="molecule type" value="Genomic_DNA"/>
</dbReference>
<accession>A0A4R4W072</accession>